<dbReference type="InterPro" id="IPR011249">
    <property type="entry name" value="Metalloenz_LuxS/M16"/>
</dbReference>
<name>A0A6G1HLX4_9PEZI</name>
<evidence type="ECO:0000259" key="12">
    <source>
        <dbReference type="Pfam" id="PF00675"/>
    </source>
</evidence>
<dbReference type="Proteomes" id="UP000799640">
    <property type="component" value="Unassembled WGS sequence"/>
</dbReference>
<dbReference type="Pfam" id="PF05193">
    <property type="entry name" value="Peptidase_M16_C"/>
    <property type="match status" value="1"/>
</dbReference>
<evidence type="ECO:0000256" key="5">
    <source>
        <dbReference type="ARBA" id="ARBA00022946"/>
    </source>
</evidence>
<keyword evidence="2" id="KW-0813">Transport</keyword>
<evidence type="ECO:0000256" key="3">
    <source>
        <dbReference type="ARBA" id="ARBA00022660"/>
    </source>
</evidence>
<dbReference type="Pfam" id="PF00675">
    <property type="entry name" value="Peptidase_M16"/>
    <property type="match status" value="1"/>
</dbReference>
<evidence type="ECO:0000256" key="7">
    <source>
        <dbReference type="ARBA" id="ARBA00023128"/>
    </source>
</evidence>
<keyword evidence="7" id="KW-0496">Mitochondrion</keyword>
<keyword evidence="3" id="KW-0679">Respiratory chain</keyword>
<reference evidence="14" key="1">
    <citation type="journal article" date="2020" name="Stud. Mycol.">
        <title>101 Dothideomycetes genomes: a test case for predicting lifestyles and emergence of pathogens.</title>
        <authorList>
            <person name="Haridas S."/>
            <person name="Albert R."/>
            <person name="Binder M."/>
            <person name="Bloem J."/>
            <person name="Labutti K."/>
            <person name="Salamov A."/>
            <person name="Andreopoulos B."/>
            <person name="Baker S."/>
            <person name="Barry K."/>
            <person name="Bills G."/>
            <person name="Bluhm B."/>
            <person name="Cannon C."/>
            <person name="Castanera R."/>
            <person name="Culley D."/>
            <person name="Daum C."/>
            <person name="Ezra D."/>
            <person name="Gonzalez J."/>
            <person name="Henrissat B."/>
            <person name="Kuo A."/>
            <person name="Liang C."/>
            <person name="Lipzen A."/>
            <person name="Lutzoni F."/>
            <person name="Magnuson J."/>
            <person name="Mondo S."/>
            <person name="Nolan M."/>
            <person name="Ohm R."/>
            <person name="Pangilinan J."/>
            <person name="Park H.-J."/>
            <person name="Ramirez L."/>
            <person name="Alfaro M."/>
            <person name="Sun H."/>
            <person name="Tritt A."/>
            <person name="Yoshinaga Y."/>
            <person name="Zwiers L.-H."/>
            <person name="Turgeon B."/>
            <person name="Goodwin S."/>
            <person name="Spatafora J."/>
            <person name="Crous P."/>
            <person name="Grigoriev I."/>
        </authorList>
    </citation>
    <scope>NUCLEOTIDE SEQUENCE</scope>
    <source>
        <strain evidence="14">CBS 262.69</strain>
    </source>
</reference>
<protein>
    <recommendedName>
        <fullName evidence="10">Cytochrome b-c1 complex subunit 2, mitochondrial</fullName>
    </recommendedName>
    <alternativeName>
        <fullName evidence="11">Core protein II</fullName>
    </alternativeName>
</protein>
<evidence type="ECO:0000313" key="14">
    <source>
        <dbReference type="EMBL" id="KAF2397063.1"/>
    </source>
</evidence>
<dbReference type="Gene3D" id="3.30.830.10">
    <property type="entry name" value="Metalloenzyme, LuxS/M16 peptidase-like"/>
    <property type="match status" value="2"/>
</dbReference>
<dbReference type="InterPro" id="IPR011765">
    <property type="entry name" value="Pept_M16_N"/>
</dbReference>
<keyword evidence="8" id="KW-0472">Membrane</keyword>
<accession>A0A6G1HLX4</accession>
<evidence type="ECO:0000313" key="15">
    <source>
        <dbReference type="Proteomes" id="UP000799640"/>
    </source>
</evidence>
<keyword evidence="6" id="KW-0249">Electron transport</keyword>
<proteinExistence type="inferred from homology"/>
<dbReference type="PANTHER" id="PTHR11851:SF209">
    <property type="entry name" value="CYTOCHROME B-C1 COMPLEX SUBUNIT 2, MITOCHONDRIAL"/>
    <property type="match status" value="1"/>
</dbReference>
<evidence type="ECO:0000256" key="9">
    <source>
        <dbReference type="ARBA" id="ARBA00038146"/>
    </source>
</evidence>
<keyword evidence="14" id="KW-0378">Hydrolase</keyword>
<dbReference type="InterPro" id="IPR007863">
    <property type="entry name" value="Peptidase_M16_C"/>
</dbReference>
<keyword evidence="5" id="KW-0809">Transit peptide</keyword>
<evidence type="ECO:0000256" key="4">
    <source>
        <dbReference type="ARBA" id="ARBA00022792"/>
    </source>
</evidence>
<evidence type="ECO:0000256" key="2">
    <source>
        <dbReference type="ARBA" id="ARBA00022448"/>
    </source>
</evidence>
<keyword evidence="4" id="KW-0999">Mitochondrion inner membrane</keyword>
<dbReference type="GO" id="GO:0005743">
    <property type="term" value="C:mitochondrial inner membrane"/>
    <property type="evidence" value="ECO:0007669"/>
    <property type="project" value="UniProtKB-SubCell"/>
</dbReference>
<keyword evidence="15" id="KW-1185">Reference proteome</keyword>
<dbReference type="InterPro" id="IPR050361">
    <property type="entry name" value="MPP/UQCRC_Complex"/>
</dbReference>
<evidence type="ECO:0000256" key="8">
    <source>
        <dbReference type="ARBA" id="ARBA00023136"/>
    </source>
</evidence>
<feature type="domain" description="Peptidase M16 C-terminal" evidence="13">
    <location>
        <begin position="199"/>
        <end position="375"/>
    </location>
</feature>
<dbReference type="GO" id="GO:0046872">
    <property type="term" value="F:metal ion binding"/>
    <property type="evidence" value="ECO:0007669"/>
    <property type="project" value="InterPro"/>
</dbReference>
<dbReference type="SUPFAM" id="SSF63411">
    <property type="entry name" value="LuxS/MPP-like metallohydrolase"/>
    <property type="match status" value="2"/>
</dbReference>
<evidence type="ECO:0000256" key="10">
    <source>
        <dbReference type="ARBA" id="ARBA00040751"/>
    </source>
</evidence>
<evidence type="ECO:0000256" key="6">
    <source>
        <dbReference type="ARBA" id="ARBA00022982"/>
    </source>
</evidence>
<evidence type="ECO:0000256" key="11">
    <source>
        <dbReference type="ARBA" id="ARBA00041372"/>
    </source>
</evidence>
<dbReference type="OrthoDB" id="6369905at2759"/>
<comment type="similarity">
    <text evidence="9">Belongs to the peptidase M16 family. UQCRC2/QCR2 subfamily.</text>
</comment>
<dbReference type="AlphaFoldDB" id="A0A6G1HLX4"/>
<evidence type="ECO:0000256" key="1">
    <source>
        <dbReference type="ARBA" id="ARBA00004443"/>
    </source>
</evidence>
<dbReference type="GO" id="GO:0016787">
    <property type="term" value="F:hydrolase activity"/>
    <property type="evidence" value="ECO:0007669"/>
    <property type="project" value="UniProtKB-KW"/>
</dbReference>
<organism evidence="14 15">
    <name type="scientific">Trichodelitschia bisporula</name>
    <dbReference type="NCBI Taxonomy" id="703511"/>
    <lineage>
        <taxon>Eukaryota</taxon>
        <taxon>Fungi</taxon>
        <taxon>Dikarya</taxon>
        <taxon>Ascomycota</taxon>
        <taxon>Pezizomycotina</taxon>
        <taxon>Dothideomycetes</taxon>
        <taxon>Dothideomycetes incertae sedis</taxon>
        <taxon>Phaeotrichales</taxon>
        <taxon>Phaeotrichaceae</taxon>
        <taxon>Trichodelitschia</taxon>
    </lineage>
</organism>
<evidence type="ECO:0000259" key="13">
    <source>
        <dbReference type="Pfam" id="PF05193"/>
    </source>
</evidence>
<dbReference type="EMBL" id="ML996704">
    <property type="protein sequence ID" value="KAF2397063.1"/>
    <property type="molecule type" value="Genomic_DNA"/>
</dbReference>
<dbReference type="PANTHER" id="PTHR11851">
    <property type="entry name" value="METALLOPROTEASE"/>
    <property type="match status" value="1"/>
</dbReference>
<comment type="subcellular location">
    <subcellularLocation>
        <location evidence="1">Mitochondrion inner membrane</location>
        <topology evidence="1">Peripheral membrane protein</topology>
        <orientation evidence="1">Matrix side</orientation>
    </subcellularLocation>
</comment>
<gene>
    <name evidence="14" type="ORF">EJ06DRAFT_544680</name>
</gene>
<feature type="domain" description="Peptidase M16 N-terminal" evidence="12">
    <location>
        <begin position="48"/>
        <end position="178"/>
    </location>
</feature>
<sequence>MIARPSVRTASKALRCLQCGQRRGYAAAASGFNYQTGDSAGIKYASRDVPGQMTTLALVAKAGTRYEFLPGLAEGLEKFAFRNTERRSALRIVRETELLGSEVYATHSRETLSLNAKFLRKDLPYFMELLSEVAGKTQYLPYIFEEEVFGHIKFAQKNFLANPEALALDSAHGVAFHRGLGSSIHPAASGPTSKYLDHATISAYASTAYAKSNIAVVANGADNAEVGKWVGEFFGDYQVSPVQGAPQLSSSQSKYYGGEERIAHAGGNAIVLGFSGSSSATGGFYKPEVAVLAALLGGQSSIKWSSGFSLLSKAGLNYPSASIKTKSHIYSDAGLLTVTITGGAKDVAGVAFDAVKTLNAIAAGEFSNEDFKKAVAYAKFAELEYGESQSAGVQLTGSGLVQGGKPYQIEETSSAIGGVTSEKLKQAAKSILEHKASVSAVGDLHLLPFAEELGLKV</sequence>